<feature type="transmembrane region" description="Helical" evidence="1">
    <location>
        <begin position="12"/>
        <end position="38"/>
    </location>
</feature>
<dbReference type="KEGG" id="puo:RZN69_14080"/>
<proteinExistence type="predicted"/>
<evidence type="ECO:0000256" key="1">
    <source>
        <dbReference type="SAM" id="Phobius"/>
    </source>
</evidence>
<name>A0AAQ3LA77_9BACT</name>
<dbReference type="Proteomes" id="UP001304300">
    <property type="component" value="Chromosome"/>
</dbReference>
<keyword evidence="1" id="KW-0812">Transmembrane</keyword>
<accession>A0AAQ3LA77</accession>
<keyword evidence="1" id="KW-0472">Membrane</keyword>
<keyword evidence="3" id="KW-1185">Reference proteome</keyword>
<dbReference type="AlphaFoldDB" id="A0AAQ3LA77"/>
<evidence type="ECO:0000313" key="2">
    <source>
        <dbReference type="EMBL" id="WOO39748.1"/>
    </source>
</evidence>
<evidence type="ECO:0000313" key="3">
    <source>
        <dbReference type="Proteomes" id="UP001304300"/>
    </source>
</evidence>
<dbReference type="RefSeq" id="WP_317831749.1">
    <property type="nucleotide sequence ID" value="NZ_CP136920.1"/>
</dbReference>
<reference evidence="2 3" key="1">
    <citation type="submission" date="2023-10" db="EMBL/GenBank/DDBJ databases">
        <title>Rubellicoccus peritrichatus gen. nov., sp. nov., isolated from an algae of coral reef tank.</title>
        <authorList>
            <person name="Luo J."/>
        </authorList>
    </citation>
    <scope>NUCLEOTIDE SEQUENCE [LARGE SCALE GENOMIC DNA]</scope>
    <source>
        <strain evidence="2 3">CR14</strain>
    </source>
</reference>
<keyword evidence="1" id="KW-1133">Transmembrane helix</keyword>
<protein>
    <submittedName>
        <fullName evidence="2">Uncharacterized protein</fullName>
    </submittedName>
</protein>
<organism evidence="2 3">
    <name type="scientific">Rubellicoccus peritrichatus</name>
    <dbReference type="NCBI Taxonomy" id="3080537"/>
    <lineage>
        <taxon>Bacteria</taxon>
        <taxon>Pseudomonadati</taxon>
        <taxon>Verrucomicrobiota</taxon>
        <taxon>Opitutia</taxon>
        <taxon>Puniceicoccales</taxon>
        <taxon>Cerasicoccaceae</taxon>
        <taxon>Rubellicoccus</taxon>
    </lineage>
</organism>
<dbReference type="EMBL" id="CP136920">
    <property type="protein sequence ID" value="WOO39748.1"/>
    <property type="molecule type" value="Genomic_DNA"/>
</dbReference>
<sequence>MRQNSNDRKHESRGFALIIALGLMAFIMLLLLTTSMVVSLDMASLQQKSHIEEARDNARLGLLVALGELQRQTGPDKRVTATSSIFPDPPGSIGQQQWVGVWDSAAWDSNSPTQQPDTTALFRKWLVSVPEGKNANDISLAASTTIDPDSITIDSDWVALVDKGTLGEQTLGGGAPVEDIVYGGRESLPEGGHYAYWIGDEGVKARYNLTDTSSNYNSLVAQAFDLAAPTRWGIEAVDDDSDPATESVFSAIFDPKGPQLGNTFYSTDIKMTALSEDDGEALKEAYGRSYHDLTLNSMGLLTNTRDGGLKKDLSLVFELGDSDFNSHEDFAEKPSGIDAVSALLYNDKNPDGQEVKHLWVHKTAENIANGDGYYRGPTWHLLRDYYRLYREIENPAQSPTLNARHAGPIPFKNSNGNSISSEYNNGQNTYNTGRDNLLRPTSAKVAPVIARIQLVLSLTSEPLPAGSVVEPASLSGQQAYKLRLIVDPIVTLYNPYSVNLWFQGVTINIPKIVGTLEWEINGVKSNVLSLEEIIGFSHPGYGGHVDRDLGAITGFGTMAIGSLDGITLAPGEVKVYSAGNQAPVAYNEELDAVEGWPSDGGFFVDSLNPDPRFRDATWNEPSNVKKNNYYINELNDGNTDLVLGTAGDTIAVNFEAFPAGDGKPIWVSRANTEIKTEQMSVEAYLLTQGEDVYDDRFKIHGGKAAKADRIAHYVTLRANMELGQHDLIGNIGRRPEDDSDTYTFGGLEGFKQTLGQIDIRLKTEDDQKRPYPMFAYSSMNAFTTNRQSASAKKYGEITPPYAVVREPLDDVTFALQFNGDTFQGFWGPTRTGVLGATSFVAGTDIPKAPLISLGQLQHLDTAIYGYEPSHAIGNSFATPWIELDELEQVDRANIDMSYLVNDALWDSYFFSGITPQDADIFSGDKRSLESVLDDFAIEGSVALPNSRMTFLGDSHELFKGALLKSNGEIDSEAYLNTAASLGVEGAFNVNSTSVEAWKALYSSLGDGSLSRLNTSGELEAGNSTNEVRISRFTLPLGEPGEKWAGYSTLSSDEIDRLAEQTVEQVKKRGPFLSMAQFVNRQISADPDLASAGALQTAINDAQVNNDSPDIIEDEITGFYENDSAALVPVDAGTAGFLTQADLLSMLAPFLSIRSDTFTIRAYGDVTDPLTGKVAARAWCEAIVQRNPEYIVSDDEPTVPPFDAEGNSNLQSTINQEFGRQYEIIGFRWLDKDEV</sequence>
<gene>
    <name evidence="2" type="ORF">RZN69_14080</name>
</gene>